<dbReference type="PANTHER" id="PTHR46082">
    <property type="entry name" value="ATP/GTP-BINDING PROTEIN-RELATED"/>
    <property type="match status" value="1"/>
</dbReference>
<dbReference type="EMBL" id="PPTA01000002">
    <property type="protein sequence ID" value="TFB06082.1"/>
    <property type="molecule type" value="Genomic_DNA"/>
</dbReference>
<dbReference type="Proteomes" id="UP001642720">
    <property type="component" value="Unassembled WGS sequence"/>
</dbReference>
<accession>A0ABY2HCN1</accession>
<evidence type="ECO:0000313" key="5">
    <source>
        <dbReference type="EMBL" id="TFB06082.1"/>
    </source>
</evidence>
<name>A0ABY2HCN1_9HYPO</name>
<gene>
    <name evidence="5" type="ORF">CCMA1212_001511</name>
</gene>
<feature type="transmembrane region" description="Helical" evidence="2">
    <location>
        <begin position="992"/>
        <end position="1013"/>
    </location>
</feature>
<dbReference type="InterPro" id="IPR035994">
    <property type="entry name" value="Nucleoside_phosphorylase_sf"/>
</dbReference>
<dbReference type="SUPFAM" id="SSF53167">
    <property type="entry name" value="Purine and uridine phosphorylases"/>
    <property type="match status" value="1"/>
</dbReference>
<dbReference type="Pfam" id="PF24476">
    <property type="entry name" value="DUF7580"/>
    <property type="match status" value="1"/>
</dbReference>
<evidence type="ECO:0000259" key="3">
    <source>
        <dbReference type="Pfam" id="PF01048"/>
    </source>
</evidence>
<protein>
    <recommendedName>
        <fullName evidence="7">Nucleoside phosphorylase domain-containing protein</fullName>
    </recommendedName>
</protein>
<dbReference type="InterPro" id="IPR053137">
    <property type="entry name" value="NLR-like"/>
</dbReference>
<feature type="domain" description="DUF7580" evidence="4">
    <location>
        <begin position="203"/>
        <end position="526"/>
    </location>
</feature>
<evidence type="ECO:0000259" key="4">
    <source>
        <dbReference type="Pfam" id="PF24476"/>
    </source>
</evidence>
<dbReference type="Gene3D" id="3.40.50.1580">
    <property type="entry name" value="Nucleoside phosphorylase domain"/>
    <property type="match status" value="1"/>
</dbReference>
<evidence type="ECO:0000256" key="2">
    <source>
        <dbReference type="SAM" id="Phobius"/>
    </source>
</evidence>
<dbReference type="RefSeq" id="XP_073562283.1">
    <property type="nucleotide sequence ID" value="XM_073698934.1"/>
</dbReference>
<feature type="region of interest" description="Disordered" evidence="1">
    <location>
        <begin position="527"/>
        <end position="549"/>
    </location>
</feature>
<dbReference type="Pfam" id="PF01048">
    <property type="entry name" value="PNP_UDP_1"/>
    <property type="match status" value="1"/>
</dbReference>
<keyword evidence="2" id="KW-1133">Transmembrane helix</keyword>
<proteinExistence type="predicted"/>
<organism evidence="5 6">
    <name type="scientific">Trichoderma ghanense</name>
    <dbReference type="NCBI Taxonomy" id="65468"/>
    <lineage>
        <taxon>Eukaryota</taxon>
        <taxon>Fungi</taxon>
        <taxon>Dikarya</taxon>
        <taxon>Ascomycota</taxon>
        <taxon>Pezizomycotina</taxon>
        <taxon>Sordariomycetes</taxon>
        <taxon>Hypocreomycetidae</taxon>
        <taxon>Hypocreales</taxon>
        <taxon>Hypocreaceae</taxon>
        <taxon>Trichoderma</taxon>
    </lineage>
</organism>
<reference evidence="5 6" key="1">
    <citation type="submission" date="2018-01" db="EMBL/GenBank/DDBJ databases">
        <title>Genome characterization of the sugarcane-associated fungus Trichoderma ghanense CCMA-1212 and their application in lignocelulose bioconversion.</title>
        <authorList>
            <person name="Steindorff A.S."/>
            <person name="Mendes T.D."/>
            <person name="Vilela E.S.D."/>
            <person name="Rodrigues D.S."/>
            <person name="Formighieri E.F."/>
            <person name="Melo I.S."/>
            <person name="Favaro L.C.L."/>
        </authorList>
    </citation>
    <scope>NUCLEOTIDE SEQUENCE [LARGE SCALE GENOMIC DNA]</scope>
    <source>
        <strain evidence="5 6">CCMA-1212</strain>
    </source>
</reference>
<sequence>MLPTESLAWIGFQALKVRLAGRLAAFAHRKTTVNRPTRVQNDADLLDCDLRDIFKTTTLDVDLSVADFEDLDQRAHDLLSSLDRMVNEDYTQRHTEDDGADSRSDSHDIAKIGSVYPNLAALMLFLDESDSRRFTLASDPGSSLFIPAYGETRSQVLNHVAVWRTVLQRLMAISNPAQGWHGISQRQTSIGATKPERSPYPVTQNSVGIVMDAIFKEFEQVNCGMTHEVKLRVLDELHTSGSHWPKIEMLISCCQSECDWQEAICDSIQAPTNFEKKNNICIAIHDSWKQRTKLRLVFDQRGLFDITDEKPPIASSIQDYEEEALNSLLDKDMFRPISPGAYLRGLAIERFDHQEKTSLALALARCLMVFFDKSLERAVCNWNAESIFIMRSARRHGGPPWWHILVRSHPTSSAHPNIRDKIGPGNPVLLSFAKLLLEIVNGEKIQLDVDPENIARNIGSWAKMCGYVEEARQDRNSFYLQAVQGCLYLHMHLQQGLHVQNSLPGIAMKEVIYEQIVRNLERELHPEGLKRKRRESFSDTPQSKKPHRIEPLGLNNCLVEDLTTPQAKNTMGVCSLLRGTNSYAPPRAVQRSGSSFSSYTSSEVLSKSFFHSTKPTTTVAPPDRDHFSVAIICAIATEYNAVCHIFDEFWDEEGDQFGRAAGDLNTYTTGRIGKHNVVLALLPRMGKSNAAAAAAGFRSSYNNIELALLVGVCGGVPRVGGFVEDEILLGDVVIGKTVVQHDFGRKYPNGFVRKTSFEENLSKAPKNIQGLLNTFETDRGLGLLQSQTAQFLLQLQNKGTGRNCRPLAKYRYPGTAKDRLFRSDYRHKHRGLRAHVCNICSSSADAVCEEALNATCEELGCEESFWMFRERLQEKEDLEQSSQGEAQEPAIHIGAVASGDTVLKSGEDRDRIAKKEGVIAFEMEGAGIWEEIPCIIVKGVCDYADSHKNKRWQDFAAATSAAAAKALLHRYPKTEKARYGHTDFSRSDDLGLGLYMFVPGIFAVFAVLPRLLAVRAARLDVYFGGLDDVLLARGRLAIVESVPVGAFFAADAAQSCIELPTDTVELRATLEATDG</sequence>
<dbReference type="InterPro" id="IPR000845">
    <property type="entry name" value="Nucleoside_phosphorylase_d"/>
</dbReference>
<evidence type="ECO:0000313" key="6">
    <source>
        <dbReference type="Proteomes" id="UP001642720"/>
    </source>
</evidence>
<evidence type="ECO:0008006" key="7">
    <source>
        <dbReference type="Google" id="ProtNLM"/>
    </source>
</evidence>
<keyword evidence="6" id="KW-1185">Reference proteome</keyword>
<dbReference type="GeneID" id="300573384"/>
<dbReference type="InterPro" id="IPR056002">
    <property type="entry name" value="DUF7580"/>
</dbReference>
<keyword evidence="2" id="KW-0812">Transmembrane</keyword>
<evidence type="ECO:0000256" key="1">
    <source>
        <dbReference type="SAM" id="MobiDB-lite"/>
    </source>
</evidence>
<dbReference type="PANTHER" id="PTHR46082:SF6">
    <property type="entry name" value="AAA+ ATPASE DOMAIN-CONTAINING PROTEIN-RELATED"/>
    <property type="match status" value="1"/>
</dbReference>
<comment type="caution">
    <text evidence="5">The sequence shown here is derived from an EMBL/GenBank/DDBJ whole genome shotgun (WGS) entry which is preliminary data.</text>
</comment>
<feature type="domain" description="Nucleoside phosphorylase" evidence="3">
    <location>
        <begin position="629"/>
        <end position="749"/>
    </location>
</feature>
<keyword evidence="2" id="KW-0472">Membrane</keyword>